<keyword evidence="1" id="KW-0732">Signal</keyword>
<dbReference type="InterPro" id="IPR005152">
    <property type="entry name" value="Lipase_secreted"/>
</dbReference>
<sequence>MRCGRIMVGAAGVVVSVTVALAGPADARVGEAPGTVTDLVELAGKLHVRGAATAERLTYWSRGPRGPMQSTGVLYLPEGTPPEGGWPIVAYAHGTSGIADECAFTLQPRDYYLTSVYPDLLGAGYAVVISDYVGLGTPGVHPYLDGPAQARSIIDGVRAARAVAPALGTRWAVLGQSQGGHAALFTAHLAPGDAPELDLRGAASTGTPSNLDAVFPLAGPWLPRLPLQKTTTYFGMLLAGLRDAAPELDIDSYLTPVGRDVLRVVEEDCVTEADAQVSGIGIGAMLSRPLDDPALLATVRAMLKVPTGGYSVPLYLGQGLTDLEVPAPLTLELIAELRASGTDLRVGWYPGDHLGAAREAFPDALAFLRGVLDRP</sequence>
<organism evidence="2 3">
    <name type="scientific">Nocardia niwae</name>
    <dbReference type="NCBI Taxonomy" id="626084"/>
    <lineage>
        <taxon>Bacteria</taxon>
        <taxon>Bacillati</taxon>
        <taxon>Actinomycetota</taxon>
        <taxon>Actinomycetes</taxon>
        <taxon>Mycobacteriales</taxon>
        <taxon>Nocardiaceae</taxon>
        <taxon>Nocardia</taxon>
    </lineage>
</organism>
<gene>
    <name evidence="2" type="ORF">ABZ507_03570</name>
</gene>
<feature type="signal peptide" evidence="1">
    <location>
        <begin position="1"/>
        <end position="22"/>
    </location>
</feature>
<proteinExistence type="predicted"/>
<name>A0ABV2X4W8_9NOCA</name>
<dbReference type="PANTHER" id="PTHR34853">
    <property type="match status" value="1"/>
</dbReference>
<reference evidence="2 3" key="1">
    <citation type="submission" date="2024-06" db="EMBL/GenBank/DDBJ databases">
        <title>The Natural Products Discovery Center: Release of the First 8490 Sequenced Strains for Exploring Actinobacteria Biosynthetic Diversity.</title>
        <authorList>
            <person name="Kalkreuter E."/>
            <person name="Kautsar S.A."/>
            <person name="Yang D."/>
            <person name="Bader C.D."/>
            <person name="Teijaro C.N."/>
            <person name="Fluegel L."/>
            <person name="Davis C.M."/>
            <person name="Simpson J.R."/>
            <person name="Lauterbach L."/>
            <person name="Steele A.D."/>
            <person name="Gui C."/>
            <person name="Meng S."/>
            <person name="Li G."/>
            <person name="Viehrig K."/>
            <person name="Ye F."/>
            <person name="Su P."/>
            <person name="Kiefer A.F."/>
            <person name="Nichols A."/>
            <person name="Cepeda A.J."/>
            <person name="Yan W."/>
            <person name="Fan B."/>
            <person name="Jiang Y."/>
            <person name="Adhikari A."/>
            <person name="Zheng C.-J."/>
            <person name="Schuster L."/>
            <person name="Cowan T.M."/>
            <person name="Smanski M.J."/>
            <person name="Chevrette M.G."/>
            <person name="De Carvalho L.P.S."/>
            <person name="Shen B."/>
        </authorList>
    </citation>
    <scope>NUCLEOTIDE SEQUENCE [LARGE SCALE GENOMIC DNA]</scope>
    <source>
        <strain evidence="2 3">NPDC019434</strain>
    </source>
</reference>
<keyword evidence="3" id="KW-1185">Reference proteome</keyword>
<dbReference type="InterPro" id="IPR029058">
    <property type="entry name" value="AB_hydrolase_fold"/>
</dbReference>
<accession>A0ABV2X4W8</accession>
<evidence type="ECO:0000313" key="2">
    <source>
        <dbReference type="EMBL" id="MEU2120889.1"/>
    </source>
</evidence>
<dbReference type="PIRSF" id="PIRSF029171">
    <property type="entry name" value="Esterase_LipA"/>
    <property type="match status" value="1"/>
</dbReference>
<dbReference type="EMBL" id="JBEYBR010000005">
    <property type="protein sequence ID" value="MEU2120889.1"/>
    <property type="molecule type" value="Genomic_DNA"/>
</dbReference>
<evidence type="ECO:0000313" key="3">
    <source>
        <dbReference type="Proteomes" id="UP001550535"/>
    </source>
</evidence>
<dbReference type="PANTHER" id="PTHR34853:SF1">
    <property type="entry name" value="LIPASE 5"/>
    <property type="match status" value="1"/>
</dbReference>
<dbReference type="SUPFAM" id="SSF53474">
    <property type="entry name" value="alpha/beta-Hydrolases"/>
    <property type="match status" value="1"/>
</dbReference>
<protein>
    <submittedName>
        <fullName evidence="2">Lipase family protein</fullName>
    </submittedName>
</protein>
<evidence type="ECO:0000256" key="1">
    <source>
        <dbReference type="SAM" id="SignalP"/>
    </source>
</evidence>
<dbReference type="Proteomes" id="UP001550535">
    <property type="component" value="Unassembled WGS sequence"/>
</dbReference>
<comment type="caution">
    <text evidence="2">The sequence shown here is derived from an EMBL/GenBank/DDBJ whole genome shotgun (WGS) entry which is preliminary data.</text>
</comment>
<dbReference type="Gene3D" id="3.40.50.1820">
    <property type="entry name" value="alpha/beta hydrolase"/>
    <property type="match status" value="1"/>
</dbReference>
<dbReference type="Pfam" id="PF03583">
    <property type="entry name" value="LIP"/>
    <property type="match status" value="1"/>
</dbReference>
<feature type="chain" id="PRO_5046554217" evidence="1">
    <location>
        <begin position="23"/>
        <end position="375"/>
    </location>
</feature>